<proteinExistence type="predicted"/>
<dbReference type="InterPro" id="IPR005302">
    <property type="entry name" value="MoCF_Sase_C"/>
</dbReference>
<evidence type="ECO:0000313" key="2">
    <source>
        <dbReference type="EMBL" id="GIM29707.1"/>
    </source>
</evidence>
<dbReference type="InterPro" id="IPR011037">
    <property type="entry name" value="Pyrv_Knase-like_insert_dom_sf"/>
</dbReference>
<dbReference type="PROSITE" id="PS51340">
    <property type="entry name" value="MOSC"/>
    <property type="match status" value="1"/>
</dbReference>
<gene>
    <name evidence="2" type="ORF">CPJCM30710_23730</name>
</gene>
<comment type="caution">
    <text evidence="2">The sequence shown here is derived from an EMBL/GenBank/DDBJ whole genome shotgun (WGS) entry which is preliminary data.</text>
</comment>
<dbReference type="SUPFAM" id="SSF50800">
    <property type="entry name" value="PK beta-barrel domain-like"/>
    <property type="match status" value="1"/>
</dbReference>
<accession>A0A919S0S0</accession>
<dbReference type="GO" id="GO:0030170">
    <property type="term" value="F:pyridoxal phosphate binding"/>
    <property type="evidence" value="ECO:0007669"/>
    <property type="project" value="InterPro"/>
</dbReference>
<reference evidence="2" key="1">
    <citation type="submission" date="2021-03" db="EMBL/GenBank/DDBJ databases">
        <title>Taxonomic study of Clostridium polyendosporum from meadow-gley soil under rice.</title>
        <authorList>
            <person name="Kobayashi H."/>
            <person name="Tanizawa Y."/>
            <person name="Yagura M."/>
        </authorList>
    </citation>
    <scope>NUCLEOTIDE SEQUENCE</scope>
    <source>
        <strain evidence="2">JCM 30710</strain>
    </source>
</reference>
<dbReference type="EMBL" id="BOPZ01000021">
    <property type="protein sequence ID" value="GIM29707.1"/>
    <property type="molecule type" value="Genomic_DNA"/>
</dbReference>
<dbReference type="Pfam" id="PF03473">
    <property type="entry name" value="MOSC"/>
    <property type="match status" value="1"/>
</dbReference>
<evidence type="ECO:0000313" key="3">
    <source>
        <dbReference type="Proteomes" id="UP000679179"/>
    </source>
</evidence>
<evidence type="ECO:0000259" key="1">
    <source>
        <dbReference type="PROSITE" id="PS51340"/>
    </source>
</evidence>
<dbReference type="InterPro" id="IPR052716">
    <property type="entry name" value="MOSC_domain"/>
</dbReference>
<sequence length="144" mass="16058">MKGKILAVCISEKKGTSKKDIKEIDVIENFGLKGDAHGGDWHRQVSLLSFEKIVEFRKRGGKVGFGDFGENIVVEGIDFSKIELGMRLSNDEIILEITQIGKTCHSKCNIFYSVGECIMPRNGIFARVLKGGYIKVGDYLEIEN</sequence>
<dbReference type="PANTHER" id="PTHR36930">
    <property type="entry name" value="METAL-SULFUR CLUSTER BIOSYNTHESIS PROTEINS YUAD-RELATED"/>
    <property type="match status" value="1"/>
</dbReference>
<dbReference type="RefSeq" id="WP_212904398.1">
    <property type="nucleotide sequence ID" value="NZ_BOPZ01000021.1"/>
</dbReference>
<dbReference type="GO" id="GO:0030151">
    <property type="term" value="F:molybdenum ion binding"/>
    <property type="evidence" value="ECO:0007669"/>
    <property type="project" value="InterPro"/>
</dbReference>
<protein>
    <submittedName>
        <fullName evidence="2">Molybdenum cofactor sulfurase</fullName>
    </submittedName>
</protein>
<dbReference type="GO" id="GO:0003824">
    <property type="term" value="F:catalytic activity"/>
    <property type="evidence" value="ECO:0007669"/>
    <property type="project" value="InterPro"/>
</dbReference>
<name>A0A919S0S0_9CLOT</name>
<organism evidence="2 3">
    <name type="scientific">Clostridium polyendosporum</name>
    <dbReference type="NCBI Taxonomy" id="69208"/>
    <lineage>
        <taxon>Bacteria</taxon>
        <taxon>Bacillati</taxon>
        <taxon>Bacillota</taxon>
        <taxon>Clostridia</taxon>
        <taxon>Eubacteriales</taxon>
        <taxon>Clostridiaceae</taxon>
        <taxon>Clostridium</taxon>
    </lineage>
</organism>
<dbReference type="AlphaFoldDB" id="A0A919S0S0"/>
<keyword evidence="3" id="KW-1185">Reference proteome</keyword>
<dbReference type="PANTHER" id="PTHR36930:SF1">
    <property type="entry name" value="MOSC DOMAIN-CONTAINING PROTEIN"/>
    <property type="match status" value="1"/>
</dbReference>
<dbReference type="Proteomes" id="UP000679179">
    <property type="component" value="Unassembled WGS sequence"/>
</dbReference>
<feature type="domain" description="MOSC" evidence="1">
    <location>
        <begin position="19"/>
        <end position="143"/>
    </location>
</feature>
<dbReference type="Gene3D" id="2.40.33.20">
    <property type="entry name" value="PK beta-barrel domain-like"/>
    <property type="match status" value="1"/>
</dbReference>